<keyword evidence="2" id="KW-1185">Reference proteome</keyword>
<evidence type="ECO:0000313" key="3">
    <source>
        <dbReference type="WBParaSite" id="HCON_00005470-00001"/>
    </source>
</evidence>
<protein>
    <submittedName>
        <fullName evidence="3">Uncharacterized protein</fullName>
    </submittedName>
</protein>
<evidence type="ECO:0000256" key="1">
    <source>
        <dbReference type="SAM" id="MobiDB-lite"/>
    </source>
</evidence>
<feature type="compositionally biased region" description="Basic and acidic residues" evidence="1">
    <location>
        <begin position="19"/>
        <end position="36"/>
    </location>
</feature>
<reference evidence="3" key="1">
    <citation type="submission" date="2020-12" db="UniProtKB">
        <authorList>
            <consortium name="WormBaseParasite"/>
        </authorList>
    </citation>
    <scope>IDENTIFICATION</scope>
    <source>
        <strain evidence="3">MHco3</strain>
    </source>
</reference>
<dbReference type="AlphaFoldDB" id="A0A7I4XUK1"/>
<feature type="region of interest" description="Disordered" evidence="1">
    <location>
        <begin position="1"/>
        <end position="36"/>
    </location>
</feature>
<dbReference type="PANTHER" id="PTHR46238:SF8">
    <property type="entry name" value="ENDONUCLEASE_EXONUCLEASE_PHOSPHATASE DOMAIN-CONTAINING PROTEIN"/>
    <property type="match status" value="1"/>
</dbReference>
<sequence length="149" mass="17210">MDEVEGAHRYPLRPSVPQDPEREGVSDSGKAHDALRQRVLAHGPAAGRGWIGSEMKTAMQTDPIQLKMREQRLRWFGHVLKRPQSHPTREAMEFEAQGERPRGAPKKRWRDVIKKDVAETKVTAEDAVDRMEWRWLKRTADPATVRVQR</sequence>
<organism evidence="2 3">
    <name type="scientific">Haemonchus contortus</name>
    <name type="common">Barber pole worm</name>
    <dbReference type="NCBI Taxonomy" id="6289"/>
    <lineage>
        <taxon>Eukaryota</taxon>
        <taxon>Metazoa</taxon>
        <taxon>Ecdysozoa</taxon>
        <taxon>Nematoda</taxon>
        <taxon>Chromadorea</taxon>
        <taxon>Rhabditida</taxon>
        <taxon>Rhabditina</taxon>
        <taxon>Rhabditomorpha</taxon>
        <taxon>Strongyloidea</taxon>
        <taxon>Trichostrongylidae</taxon>
        <taxon>Haemonchus</taxon>
    </lineage>
</organism>
<feature type="region of interest" description="Disordered" evidence="1">
    <location>
        <begin position="80"/>
        <end position="109"/>
    </location>
</feature>
<dbReference type="OrthoDB" id="5837891at2759"/>
<dbReference type="PANTHER" id="PTHR46238">
    <property type="entry name" value="REVERSE TRANSCRIPTASE DOMAIN-CONTAINING PROTEIN"/>
    <property type="match status" value="1"/>
</dbReference>
<evidence type="ECO:0000313" key="2">
    <source>
        <dbReference type="Proteomes" id="UP000025227"/>
    </source>
</evidence>
<feature type="compositionally biased region" description="Basic and acidic residues" evidence="1">
    <location>
        <begin position="87"/>
        <end position="102"/>
    </location>
</feature>
<proteinExistence type="predicted"/>
<name>A0A7I4XUK1_HAECO</name>
<dbReference type="Proteomes" id="UP000025227">
    <property type="component" value="Unplaced"/>
</dbReference>
<dbReference type="WBParaSite" id="HCON_00005470-00001">
    <property type="protein sequence ID" value="HCON_00005470-00001"/>
    <property type="gene ID" value="HCON_00005470"/>
</dbReference>
<accession>A0A7I4XUK1</accession>